<dbReference type="EMBL" id="BDDD01006947">
    <property type="protein sequence ID" value="GAV91092.1"/>
    <property type="molecule type" value="Genomic_DNA"/>
</dbReference>
<name>A0A1Q3DF72_CEPFO</name>
<sequence>ILFWIWKLKIPEARVFHLPKTHSDHCPLLINMKRSSGIISHNRRFRYKVAWLSAIRLHGSFSPYSPITFVWGGNLTVVQWLMQLEIQLRLRLFERKYFPEKNIFTRKYFFKKKNFCVWYII</sequence>
<feature type="non-terminal residue" evidence="1">
    <location>
        <position position="1"/>
    </location>
</feature>
<comment type="caution">
    <text evidence="1">The sequence shown here is derived from an EMBL/GenBank/DDBJ whole genome shotgun (WGS) entry which is preliminary data.</text>
</comment>
<organism evidence="1 2">
    <name type="scientific">Cephalotus follicularis</name>
    <name type="common">Albany pitcher plant</name>
    <dbReference type="NCBI Taxonomy" id="3775"/>
    <lineage>
        <taxon>Eukaryota</taxon>
        <taxon>Viridiplantae</taxon>
        <taxon>Streptophyta</taxon>
        <taxon>Embryophyta</taxon>
        <taxon>Tracheophyta</taxon>
        <taxon>Spermatophyta</taxon>
        <taxon>Magnoliopsida</taxon>
        <taxon>eudicotyledons</taxon>
        <taxon>Gunneridae</taxon>
        <taxon>Pentapetalae</taxon>
        <taxon>rosids</taxon>
        <taxon>fabids</taxon>
        <taxon>Oxalidales</taxon>
        <taxon>Cephalotaceae</taxon>
        <taxon>Cephalotus</taxon>
    </lineage>
</organism>
<dbReference type="Proteomes" id="UP000187406">
    <property type="component" value="Unassembled WGS sequence"/>
</dbReference>
<dbReference type="InParanoid" id="A0A1Q3DF72"/>
<dbReference type="OrthoDB" id="1267182at2759"/>
<keyword evidence="2" id="KW-1185">Reference proteome</keyword>
<evidence type="ECO:0000313" key="2">
    <source>
        <dbReference type="Proteomes" id="UP000187406"/>
    </source>
</evidence>
<dbReference type="AlphaFoldDB" id="A0A1Q3DF72"/>
<evidence type="ECO:0000313" key="1">
    <source>
        <dbReference type="EMBL" id="GAV91092.1"/>
    </source>
</evidence>
<protein>
    <submittedName>
        <fullName evidence="1">Uncharacterized protein</fullName>
    </submittedName>
</protein>
<gene>
    <name evidence="1" type="ORF">CFOL_v3_34491</name>
</gene>
<proteinExistence type="predicted"/>
<reference evidence="2" key="1">
    <citation type="submission" date="2016-04" db="EMBL/GenBank/DDBJ databases">
        <title>Cephalotus genome sequencing.</title>
        <authorList>
            <person name="Fukushima K."/>
            <person name="Hasebe M."/>
            <person name="Fang X."/>
        </authorList>
    </citation>
    <scope>NUCLEOTIDE SEQUENCE [LARGE SCALE GENOMIC DNA]</scope>
    <source>
        <strain evidence="2">cv. St1</strain>
    </source>
</reference>
<accession>A0A1Q3DF72</accession>